<dbReference type="HOGENOM" id="CLU_2760529_0_0_1"/>
<sequence length="70" mass="7678">MASPTWRLHTPRWINGSLDRGLSIVTCVTHLEERLAPISRSKTSAINKPTIAESGGLTTANDLPKSKTRH</sequence>
<keyword evidence="3" id="KW-1185">Reference proteome</keyword>
<dbReference type="AlphaFoldDB" id="B4QCZ1"/>
<evidence type="ECO:0000313" key="3">
    <source>
        <dbReference type="Proteomes" id="UP000000304"/>
    </source>
</evidence>
<gene>
    <name evidence="2" type="primary">Dsim\GD25386</name>
    <name evidence="2" type="ORF">Dsim_GD25386</name>
</gene>
<organism evidence="2 3">
    <name type="scientific">Drosophila simulans</name>
    <name type="common">Fruit fly</name>
    <dbReference type="NCBI Taxonomy" id="7240"/>
    <lineage>
        <taxon>Eukaryota</taxon>
        <taxon>Metazoa</taxon>
        <taxon>Ecdysozoa</taxon>
        <taxon>Arthropoda</taxon>
        <taxon>Hexapoda</taxon>
        <taxon>Insecta</taxon>
        <taxon>Pterygota</taxon>
        <taxon>Neoptera</taxon>
        <taxon>Endopterygota</taxon>
        <taxon>Diptera</taxon>
        <taxon>Brachycera</taxon>
        <taxon>Muscomorpha</taxon>
        <taxon>Ephydroidea</taxon>
        <taxon>Drosophilidae</taxon>
        <taxon>Drosophila</taxon>
        <taxon>Sophophora</taxon>
    </lineage>
</organism>
<protein>
    <submittedName>
        <fullName evidence="2">GD25386</fullName>
    </submittedName>
</protein>
<evidence type="ECO:0000256" key="1">
    <source>
        <dbReference type="SAM" id="MobiDB-lite"/>
    </source>
</evidence>
<accession>B4QCZ1</accession>
<proteinExistence type="predicted"/>
<evidence type="ECO:0000313" key="2">
    <source>
        <dbReference type="EMBL" id="EDX07696.1"/>
    </source>
</evidence>
<reference evidence="2 3" key="1">
    <citation type="journal article" date="2007" name="Nature">
        <title>Evolution of genes and genomes on the Drosophila phylogeny.</title>
        <authorList>
            <consortium name="Drosophila 12 Genomes Consortium"/>
            <person name="Clark A.G."/>
            <person name="Eisen M.B."/>
            <person name="Smith D.R."/>
            <person name="Bergman C.M."/>
            <person name="Oliver B."/>
            <person name="Markow T.A."/>
            <person name="Kaufman T.C."/>
            <person name="Kellis M."/>
            <person name="Gelbart W."/>
            <person name="Iyer V.N."/>
            <person name="Pollard D.A."/>
            <person name="Sackton T.B."/>
            <person name="Larracuente A.M."/>
            <person name="Singh N.D."/>
            <person name="Abad J.P."/>
            <person name="Abt D.N."/>
            <person name="Adryan B."/>
            <person name="Aguade M."/>
            <person name="Akashi H."/>
            <person name="Anderson W.W."/>
            <person name="Aquadro C.F."/>
            <person name="Ardell D.H."/>
            <person name="Arguello R."/>
            <person name="Artieri C.G."/>
            <person name="Barbash D.A."/>
            <person name="Barker D."/>
            <person name="Barsanti P."/>
            <person name="Batterham P."/>
            <person name="Batzoglou S."/>
            <person name="Begun D."/>
            <person name="Bhutkar A."/>
            <person name="Blanco E."/>
            <person name="Bosak S.A."/>
            <person name="Bradley R.K."/>
            <person name="Brand A.D."/>
            <person name="Brent M.R."/>
            <person name="Brooks A.N."/>
            <person name="Brown R.H."/>
            <person name="Butlin R.K."/>
            <person name="Caggese C."/>
            <person name="Calvi B.R."/>
            <person name="Bernardo de Carvalho A."/>
            <person name="Caspi A."/>
            <person name="Castrezana S."/>
            <person name="Celniker S.E."/>
            <person name="Chang J.L."/>
            <person name="Chapple C."/>
            <person name="Chatterji S."/>
            <person name="Chinwalla A."/>
            <person name="Civetta A."/>
            <person name="Clifton S.W."/>
            <person name="Comeron J.M."/>
            <person name="Costello J.C."/>
            <person name="Coyne J.A."/>
            <person name="Daub J."/>
            <person name="David R.G."/>
            <person name="Delcher A.L."/>
            <person name="Delehaunty K."/>
            <person name="Do C.B."/>
            <person name="Ebling H."/>
            <person name="Edwards K."/>
            <person name="Eickbush T."/>
            <person name="Evans J.D."/>
            <person name="Filipski A."/>
            <person name="Findeiss S."/>
            <person name="Freyhult E."/>
            <person name="Fulton L."/>
            <person name="Fulton R."/>
            <person name="Garcia A.C."/>
            <person name="Gardiner A."/>
            <person name="Garfield D.A."/>
            <person name="Garvin B.E."/>
            <person name="Gibson G."/>
            <person name="Gilbert D."/>
            <person name="Gnerre S."/>
            <person name="Godfrey J."/>
            <person name="Good R."/>
            <person name="Gotea V."/>
            <person name="Gravely B."/>
            <person name="Greenberg A.J."/>
            <person name="Griffiths-Jones S."/>
            <person name="Gross S."/>
            <person name="Guigo R."/>
            <person name="Gustafson E.A."/>
            <person name="Haerty W."/>
            <person name="Hahn M.W."/>
            <person name="Halligan D.L."/>
            <person name="Halpern A.L."/>
            <person name="Halter G.M."/>
            <person name="Han M.V."/>
            <person name="Heger A."/>
            <person name="Hillier L."/>
            <person name="Hinrichs A.S."/>
            <person name="Holmes I."/>
            <person name="Hoskins R.A."/>
            <person name="Hubisz M.J."/>
            <person name="Hultmark D."/>
            <person name="Huntley M.A."/>
            <person name="Jaffe D.B."/>
            <person name="Jagadeeshan S."/>
            <person name="Jeck W.R."/>
            <person name="Johnson J."/>
            <person name="Jones C.D."/>
            <person name="Jordan W.C."/>
            <person name="Karpen G.H."/>
            <person name="Kataoka E."/>
            <person name="Keightley P.D."/>
            <person name="Kheradpour P."/>
            <person name="Kirkness E.F."/>
            <person name="Koerich L.B."/>
            <person name="Kristiansen K."/>
            <person name="Kudrna D."/>
            <person name="Kulathinal R.J."/>
            <person name="Kumar S."/>
            <person name="Kwok R."/>
            <person name="Lander E."/>
            <person name="Langley C.H."/>
            <person name="Lapoint R."/>
            <person name="Lazzaro B.P."/>
            <person name="Lee S.J."/>
            <person name="Levesque L."/>
            <person name="Li R."/>
            <person name="Lin C.F."/>
            <person name="Lin M.F."/>
            <person name="Lindblad-Toh K."/>
            <person name="Llopart A."/>
            <person name="Long M."/>
            <person name="Low L."/>
            <person name="Lozovsky E."/>
            <person name="Lu J."/>
            <person name="Luo M."/>
            <person name="Machado C.A."/>
            <person name="Makalowski W."/>
            <person name="Marzo M."/>
            <person name="Matsuda M."/>
            <person name="Matzkin L."/>
            <person name="McAllister B."/>
            <person name="McBride C.S."/>
            <person name="McKernan B."/>
            <person name="McKernan K."/>
            <person name="Mendez-Lago M."/>
            <person name="Minx P."/>
            <person name="Mollenhauer M.U."/>
            <person name="Montooth K."/>
            <person name="Mount S.M."/>
            <person name="Mu X."/>
            <person name="Myers E."/>
            <person name="Negre B."/>
            <person name="Newfeld S."/>
            <person name="Nielsen R."/>
            <person name="Noor M.A."/>
            <person name="O'Grady P."/>
            <person name="Pachter L."/>
            <person name="Papaceit M."/>
            <person name="Parisi M.J."/>
            <person name="Parisi M."/>
            <person name="Parts L."/>
            <person name="Pedersen J.S."/>
            <person name="Pesole G."/>
            <person name="Phillippy A.M."/>
            <person name="Ponting C.P."/>
            <person name="Pop M."/>
            <person name="Porcelli D."/>
            <person name="Powell J.R."/>
            <person name="Prohaska S."/>
            <person name="Pruitt K."/>
            <person name="Puig M."/>
            <person name="Quesneville H."/>
            <person name="Ram K.R."/>
            <person name="Rand D."/>
            <person name="Rasmussen M.D."/>
            <person name="Reed L.K."/>
            <person name="Reenan R."/>
            <person name="Reily A."/>
            <person name="Remington K.A."/>
            <person name="Rieger T.T."/>
            <person name="Ritchie M.G."/>
            <person name="Robin C."/>
            <person name="Rogers Y.H."/>
            <person name="Rohde C."/>
            <person name="Rozas J."/>
            <person name="Rubenfield M.J."/>
            <person name="Ruiz A."/>
            <person name="Russo S."/>
            <person name="Salzberg S.L."/>
            <person name="Sanchez-Gracia A."/>
            <person name="Saranga D.J."/>
            <person name="Sato H."/>
            <person name="Schaeffer S.W."/>
            <person name="Schatz M.C."/>
            <person name="Schlenke T."/>
            <person name="Schwartz R."/>
            <person name="Segarra C."/>
            <person name="Singh R.S."/>
            <person name="Sirot L."/>
            <person name="Sirota M."/>
            <person name="Sisneros N.B."/>
            <person name="Smith C.D."/>
            <person name="Smith T.F."/>
            <person name="Spieth J."/>
            <person name="Stage D.E."/>
            <person name="Stark A."/>
            <person name="Stephan W."/>
            <person name="Strausberg R.L."/>
            <person name="Strempel S."/>
            <person name="Sturgill D."/>
            <person name="Sutton G."/>
            <person name="Sutton G.G."/>
            <person name="Tao W."/>
            <person name="Teichmann S."/>
            <person name="Tobari Y.N."/>
            <person name="Tomimura Y."/>
            <person name="Tsolas J.M."/>
            <person name="Valente V.L."/>
            <person name="Venter E."/>
            <person name="Venter J.C."/>
            <person name="Vicario S."/>
            <person name="Vieira F.G."/>
            <person name="Vilella A.J."/>
            <person name="Villasante A."/>
            <person name="Walenz B."/>
            <person name="Wang J."/>
            <person name="Wasserman M."/>
            <person name="Watts T."/>
            <person name="Wilson D."/>
            <person name="Wilson R.K."/>
            <person name="Wing R.A."/>
            <person name="Wolfner M.F."/>
            <person name="Wong A."/>
            <person name="Wong G.K."/>
            <person name="Wu C.I."/>
            <person name="Wu G."/>
            <person name="Yamamoto D."/>
            <person name="Yang H.P."/>
            <person name="Yang S.P."/>
            <person name="Yorke J.A."/>
            <person name="Yoshida K."/>
            <person name="Zdobnov E."/>
            <person name="Zhang P."/>
            <person name="Zhang Y."/>
            <person name="Zimin A.V."/>
            <person name="Baldwin J."/>
            <person name="Abdouelleil A."/>
            <person name="Abdulkadir J."/>
            <person name="Abebe A."/>
            <person name="Abera B."/>
            <person name="Abreu J."/>
            <person name="Acer S.C."/>
            <person name="Aftuck L."/>
            <person name="Alexander A."/>
            <person name="An P."/>
            <person name="Anderson E."/>
            <person name="Anderson S."/>
            <person name="Arachi H."/>
            <person name="Azer M."/>
            <person name="Bachantsang P."/>
            <person name="Barry A."/>
            <person name="Bayul T."/>
            <person name="Berlin A."/>
            <person name="Bessette D."/>
            <person name="Bloom T."/>
            <person name="Blye J."/>
            <person name="Boguslavskiy L."/>
            <person name="Bonnet C."/>
            <person name="Boukhgalter B."/>
            <person name="Bourzgui I."/>
            <person name="Brown A."/>
            <person name="Cahill P."/>
            <person name="Channer S."/>
            <person name="Cheshatsang Y."/>
            <person name="Chuda L."/>
            <person name="Citroen M."/>
            <person name="Collymore A."/>
            <person name="Cooke P."/>
            <person name="Costello M."/>
            <person name="D'Aco K."/>
            <person name="Daza R."/>
            <person name="De Haan G."/>
            <person name="DeGray S."/>
            <person name="DeMaso C."/>
            <person name="Dhargay N."/>
            <person name="Dooley K."/>
            <person name="Dooley E."/>
            <person name="Doricent M."/>
            <person name="Dorje P."/>
            <person name="Dorjee K."/>
            <person name="Dupes A."/>
            <person name="Elong R."/>
            <person name="Falk J."/>
            <person name="Farina A."/>
            <person name="Faro S."/>
            <person name="Ferguson D."/>
            <person name="Fisher S."/>
            <person name="Foley C.D."/>
            <person name="Franke A."/>
            <person name="Friedrich D."/>
            <person name="Gadbois L."/>
            <person name="Gearin G."/>
            <person name="Gearin C.R."/>
            <person name="Giannoukos G."/>
            <person name="Goode T."/>
            <person name="Graham J."/>
            <person name="Grandbois E."/>
            <person name="Grewal S."/>
            <person name="Gyaltsen K."/>
            <person name="Hafez N."/>
            <person name="Hagos B."/>
            <person name="Hall J."/>
            <person name="Henson C."/>
            <person name="Hollinger A."/>
            <person name="Honan T."/>
            <person name="Huard M.D."/>
            <person name="Hughes L."/>
            <person name="Hurhula B."/>
            <person name="Husby M.E."/>
            <person name="Kamat A."/>
            <person name="Kanga B."/>
            <person name="Kashin S."/>
            <person name="Khazanovich D."/>
            <person name="Kisner P."/>
            <person name="Lance K."/>
            <person name="Lara M."/>
            <person name="Lee W."/>
            <person name="Lennon N."/>
            <person name="Letendre F."/>
            <person name="LeVine R."/>
            <person name="Lipovsky A."/>
            <person name="Liu X."/>
            <person name="Liu J."/>
            <person name="Liu S."/>
            <person name="Lokyitsang T."/>
            <person name="Lokyitsang Y."/>
            <person name="Lubonja R."/>
            <person name="Lui A."/>
            <person name="MacDonald P."/>
            <person name="Magnisalis V."/>
            <person name="Maru K."/>
            <person name="Matthews C."/>
            <person name="McCusker W."/>
            <person name="McDonough S."/>
            <person name="Mehta T."/>
            <person name="Meldrim J."/>
            <person name="Meneus L."/>
            <person name="Mihai O."/>
            <person name="Mihalev A."/>
            <person name="Mihova T."/>
            <person name="Mittelman R."/>
            <person name="Mlenga V."/>
            <person name="Montmayeur A."/>
            <person name="Mulrain L."/>
            <person name="Navidi A."/>
            <person name="Naylor J."/>
            <person name="Negash T."/>
            <person name="Nguyen T."/>
            <person name="Nguyen N."/>
            <person name="Nicol R."/>
            <person name="Norbu C."/>
            <person name="Norbu N."/>
            <person name="Novod N."/>
            <person name="O'Neill B."/>
            <person name="Osman S."/>
            <person name="Markiewicz E."/>
            <person name="Oyono O.L."/>
            <person name="Patti C."/>
            <person name="Phunkhang P."/>
            <person name="Pierre F."/>
            <person name="Priest M."/>
            <person name="Raghuraman S."/>
            <person name="Rege F."/>
            <person name="Reyes R."/>
            <person name="Rise C."/>
            <person name="Rogov P."/>
            <person name="Ross K."/>
            <person name="Ryan E."/>
            <person name="Settipalli S."/>
            <person name="Shea T."/>
            <person name="Sherpa N."/>
            <person name="Shi L."/>
            <person name="Shih D."/>
            <person name="Sparrow T."/>
            <person name="Spaulding J."/>
            <person name="Stalker J."/>
            <person name="Stange-Thomann N."/>
            <person name="Stavropoulos S."/>
            <person name="Stone C."/>
            <person name="Strader C."/>
            <person name="Tesfaye S."/>
            <person name="Thomson T."/>
            <person name="Thoulutsang Y."/>
            <person name="Thoulutsang D."/>
            <person name="Topham K."/>
            <person name="Topping I."/>
            <person name="Tsamla T."/>
            <person name="Vassiliev H."/>
            <person name="Vo A."/>
            <person name="Wangchuk T."/>
            <person name="Wangdi T."/>
            <person name="Weiand M."/>
            <person name="Wilkinson J."/>
            <person name="Wilson A."/>
            <person name="Yadav S."/>
            <person name="Young G."/>
            <person name="Yu Q."/>
            <person name="Zembek L."/>
            <person name="Zhong D."/>
            <person name="Zimmer A."/>
            <person name="Zwirko Z."/>
            <person name="Jaffe D.B."/>
            <person name="Alvarez P."/>
            <person name="Brockman W."/>
            <person name="Butler J."/>
            <person name="Chin C."/>
            <person name="Gnerre S."/>
            <person name="Grabherr M."/>
            <person name="Kleber M."/>
            <person name="Mauceli E."/>
            <person name="MacCallum I."/>
        </authorList>
    </citation>
    <scope>NUCLEOTIDE SEQUENCE [LARGE SCALE GENOMIC DNA]</scope>
    <source>
        <strain evidence="3">white501</strain>
    </source>
</reference>
<dbReference type="Proteomes" id="UP000000304">
    <property type="component" value="Chromosome 2R"/>
</dbReference>
<dbReference type="OMA" id="TPRWING"/>
<dbReference type="EMBL" id="CM000362">
    <property type="protein sequence ID" value="EDX07696.1"/>
    <property type="molecule type" value="Genomic_DNA"/>
</dbReference>
<name>B4QCZ1_DROSI</name>
<feature type="region of interest" description="Disordered" evidence="1">
    <location>
        <begin position="46"/>
        <end position="70"/>
    </location>
</feature>